<comment type="function">
    <text evidence="6">Deubiquitinating enzyme that removes conjugated ubiquitin from specific proteins to regulate different cellular processes.</text>
</comment>
<dbReference type="InterPro" id="IPR018200">
    <property type="entry name" value="USP_CS"/>
</dbReference>
<keyword evidence="2 6" id="KW-0645">Protease</keyword>
<dbReference type="GO" id="GO:0005829">
    <property type="term" value="C:cytosol"/>
    <property type="evidence" value="ECO:0007669"/>
    <property type="project" value="TreeGrafter"/>
</dbReference>
<dbReference type="PANTHER" id="PTHR24006">
    <property type="entry name" value="UBIQUITIN CARBOXYL-TERMINAL HYDROLASE"/>
    <property type="match status" value="1"/>
</dbReference>
<keyword evidence="8" id="KW-1185">Reference proteome</keyword>
<evidence type="ECO:0000313" key="9">
    <source>
        <dbReference type="RefSeq" id="XP_005088276.2"/>
    </source>
</evidence>
<evidence type="ECO:0000256" key="4">
    <source>
        <dbReference type="ARBA" id="ARBA00022801"/>
    </source>
</evidence>
<evidence type="ECO:0000313" key="8">
    <source>
        <dbReference type="Proteomes" id="UP000886700"/>
    </source>
</evidence>
<dbReference type="PROSITE" id="PS00972">
    <property type="entry name" value="USP_1"/>
    <property type="match status" value="1"/>
</dbReference>
<keyword evidence="3 6" id="KW-0833">Ubl conjugation pathway</keyword>
<dbReference type="KEGG" id="maua:101838301"/>
<dbReference type="GeneID" id="101838301"/>
<dbReference type="GO" id="GO:0004843">
    <property type="term" value="F:cysteine-type deubiquitinase activity"/>
    <property type="evidence" value="ECO:0007669"/>
    <property type="project" value="UniProtKB-EC"/>
</dbReference>
<reference evidence="9" key="1">
    <citation type="submission" date="2025-08" db="UniProtKB">
        <authorList>
            <consortium name="RefSeq"/>
        </authorList>
    </citation>
    <scope>IDENTIFICATION</scope>
    <source>
        <tissue evidence="9">Liver</tissue>
    </source>
</reference>
<sequence>MEAAQLLSEGESHCKTLPGCKSSSHTAESEVSWCSFPSADSALSAPVAIDLHQAKVQGAAELAGRGKYSASRERPLGVGAGLVNTGNSCYVNSALQCLTHTPPLANYLLSREHSQSCCHRDVCTMCALEAHVTRSLLYCTDAMQPSTKLTRAFHKHKQEDAHEFLMFTLNAMHESCLGGSKHCEDRSEDSTPIHDIFGGSWRSQVKCLQCQGTSDAFSPFLDITLDIHAAQSVNQALESLVKAEELCGENAYHCDHCQGKTPALKSLTVQSASKVLVLVLNRFSDFTGGKTNRKVRYPESLDLRPYMSQSNRGPLVYALYAVLVHTGVTCHSGHYFCYVRAGDGKWYKMDDSRVTRCDVTCVLNEPAYLLFYVQETDNREDSVCRPVGTANKAHVRKGWQKTHSRRSGVESTEPVRELENVVTQEISLDEWKELQAKKHPKTVLNLKQTGPTLPAEAVVIHQPRRKEDLDTNELDKENYSWHDSARLLPAQRARNPALLCSQEGTARSKKKNKPKWRPLLLY</sequence>
<name>A0A1U7RGK8_MESAU</name>
<dbReference type="PANTHER" id="PTHR24006:SF651">
    <property type="entry name" value="INACTIVE UBIQUITIN CARBOXYL-TERMINAL HYDROLASE 17-LIKE PROTEIN 4-RELATED"/>
    <property type="match status" value="1"/>
</dbReference>
<accession>A0A1U7RGK8</accession>
<dbReference type="InterPro" id="IPR050164">
    <property type="entry name" value="Peptidase_C19"/>
</dbReference>
<proteinExistence type="inferred from homology"/>
<evidence type="ECO:0000256" key="2">
    <source>
        <dbReference type="ARBA" id="ARBA00022670"/>
    </source>
</evidence>
<evidence type="ECO:0000256" key="5">
    <source>
        <dbReference type="ARBA" id="ARBA00022807"/>
    </source>
</evidence>
<dbReference type="InterPro" id="IPR001394">
    <property type="entry name" value="Peptidase_C19_UCH"/>
</dbReference>
<keyword evidence="4 6" id="KW-0378">Hydrolase</keyword>
<protein>
    <recommendedName>
        <fullName evidence="6">Ubiquitin carboxyl-terminal hydrolase</fullName>
        <ecNumber evidence="6">3.4.19.12</ecNumber>
    </recommendedName>
</protein>
<dbReference type="PROSITE" id="PS50235">
    <property type="entry name" value="USP_3"/>
    <property type="match status" value="1"/>
</dbReference>
<dbReference type="InterPro" id="IPR038765">
    <property type="entry name" value="Papain-like_cys_pep_sf"/>
</dbReference>
<feature type="domain" description="USP" evidence="7">
    <location>
        <begin position="80"/>
        <end position="375"/>
    </location>
</feature>
<comment type="similarity">
    <text evidence="6">Belongs to the peptidase C19 family.</text>
</comment>
<comment type="catalytic activity">
    <reaction evidence="1 6">
        <text>Thiol-dependent hydrolysis of ester, thioester, amide, peptide and isopeptide bonds formed by the C-terminal Gly of ubiquitin (a 76-residue protein attached to proteins as an intracellular targeting signal).</text>
        <dbReference type="EC" id="3.4.19.12"/>
    </reaction>
</comment>
<dbReference type="OrthoDB" id="420187at2759"/>
<dbReference type="SUPFAM" id="SSF54001">
    <property type="entry name" value="Cysteine proteinases"/>
    <property type="match status" value="1"/>
</dbReference>
<evidence type="ECO:0000256" key="6">
    <source>
        <dbReference type="RuleBase" id="RU366025"/>
    </source>
</evidence>
<dbReference type="RefSeq" id="XP_005088276.2">
    <property type="nucleotide sequence ID" value="XM_005088219.2"/>
</dbReference>
<dbReference type="GO" id="GO:0042981">
    <property type="term" value="P:regulation of apoptotic process"/>
    <property type="evidence" value="ECO:0007669"/>
    <property type="project" value="TreeGrafter"/>
</dbReference>
<dbReference type="Proteomes" id="UP000886700">
    <property type="component" value="Unplaced"/>
</dbReference>
<gene>
    <name evidence="9" type="primary">LOC101838301</name>
</gene>
<dbReference type="EC" id="3.4.19.12" evidence="6"/>
<evidence type="ECO:0000256" key="1">
    <source>
        <dbReference type="ARBA" id="ARBA00000707"/>
    </source>
</evidence>
<dbReference type="CDD" id="cd02661">
    <property type="entry name" value="Peptidase_C19E"/>
    <property type="match status" value="1"/>
</dbReference>
<dbReference type="AlphaFoldDB" id="A0A1U7RGK8"/>
<organism evidence="8 9">
    <name type="scientific">Mesocricetus auratus</name>
    <name type="common">Golden hamster</name>
    <dbReference type="NCBI Taxonomy" id="10036"/>
    <lineage>
        <taxon>Eukaryota</taxon>
        <taxon>Metazoa</taxon>
        <taxon>Chordata</taxon>
        <taxon>Craniata</taxon>
        <taxon>Vertebrata</taxon>
        <taxon>Euteleostomi</taxon>
        <taxon>Mammalia</taxon>
        <taxon>Eutheria</taxon>
        <taxon>Euarchontoglires</taxon>
        <taxon>Glires</taxon>
        <taxon>Rodentia</taxon>
        <taxon>Myomorpha</taxon>
        <taxon>Muroidea</taxon>
        <taxon>Cricetidae</taxon>
        <taxon>Cricetinae</taxon>
        <taxon>Mesocricetus</taxon>
    </lineage>
</organism>
<evidence type="ECO:0000259" key="7">
    <source>
        <dbReference type="PROSITE" id="PS50235"/>
    </source>
</evidence>
<keyword evidence="5 6" id="KW-0788">Thiol protease</keyword>
<dbReference type="PROSITE" id="PS00973">
    <property type="entry name" value="USP_2"/>
    <property type="match status" value="1"/>
</dbReference>
<dbReference type="GO" id="GO:0005634">
    <property type="term" value="C:nucleus"/>
    <property type="evidence" value="ECO:0007669"/>
    <property type="project" value="TreeGrafter"/>
</dbReference>
<dbReference type="eggNOG" id="KOG1865">
    <property type="taxonomic scope" value="Eukaryota"/>
</dbReference>
<dbReference type="InterPro" id="IPR028889">
    <property type="entry name" value="USP"/>
</dbReference>
<dbReference type="GO" id="GO:0016579">
    <property type="term" value="P:protein deubiquitination"/>
    <property type="evidence" value="ECO:0007669"/>
    <property type="project" value="InterPro"/>
</dbReference>
<evidence type="ECO:0000256" key="3">
    <source>
        <dbReference type="ARBA" id="ARBA00022786"/>
    </source>
</evidence>
<dbReference type="Gene3D" id="3.90.70.10">
    <property type="entry name" value="Cysteine proteinases"/>
    <property type="match status" value="1"/>
</dbReference>
<dbReference type="Pfam" id="PF00443">
    <property type="entry name" value="UCH"/>
    <property type="match status" value="1"/>
</dbReference>